<dbReference type="STRING" id="1109443.G4T679"/>
<dbReference type="Proteomes" id="UP000007148">
    <property type="component" value="Unassembled WGS sequence"/>
</dbReference>
<feature type="compositionally biased region" description="Polar residues" evidence="1">
    <location>
        <begin position="259"/>
        <end position="268"/>
    </location>
</feature>
<dbReference type="HOGENOM" id="CLU_427655_0_0_1"/>
<dbReference type="eggNOG" id="ENOG502STBT">
    <property type="taxonomic scope" value="Eukaryota"/>
</dbReference>
<feature type="region of interest" description="Disordered" evidence="1">
    <location>
        <begin position="1"/>
        <end position="41"/>
    </location>
</feature>
<keyword evidence="3" id="KW-1185">Reference proteome</keyword>
<reference evidence="2 3" key="1">
    <citation type="journal article" date="2011" name="PLoS Pathog.">
        <title>Endophytic Life Strategies Decoded by Genome and Transcriptome Analyses of the Mutualistic Root Symbiont Piriformospora indica.</title>
        <authorList>
            <person name="Zuccaro A."/>
            <person name="Lahrmann U."/>
            <person name="Guldener U."/>
            <person name="Langen G."/>
            <person name="Pfiffi S."/>
            <person name="Biedenkopf D."/>
            <person name="Wong P."/>
            <person name="Samans B."/>
            <person name="Grimm C."/>
            <person name="Basiewicz M."/>
            <person name="Murat C."/>
            <person name="Martin F."/>
            <person name="Kogel K.H."/>
        </authorList>
    </citation>
    <scope>NUCLEOTIDE SEQUENCE [LARGE SCALE GENOMIC DNA]</scope>
    <source>
        <strain evidence="2 3">DSM 11827</strain>
    </source>
</reference>
<dbReference type="EMBL" id="CAFZ01000006">
    <property type="protein sequence ID" value="CCA66841.1"/>
    <property type="molecule type" value="Genomic_DNA"/>
</dbReference>
<feature type="compositionally biased region" description="Polar residues" evidence="1">
    <location>
        <begin position="12"/>
        <end position="21"/>
    </location>
</feature>
<proteinExistence type="predicted"/>
<evidence type="ECO:0000313" key="2">
    <source>
        <dbReference type="EMBL" id="CCA66841.1"/>
    </source>
</evidence>
<comment type="caution">
    <text evidence="2">The sequence shown here is derived from an EMBL/GenBank/DDBJ whole genome shotgun (WGS) entry which is preliminary data.</text>
</comment>
<protein>
    <submittedName>
        <fullName evidence="2">Uncharacterized protein</fullName>
    </submittedName>
</protein>
<sequence>MKRALRHVRNIATKNGITPKNPSRKPISRLSTPELRNLPPFSPNAVTHVQFRRTSPASVGHLFFHAPSFSGPLDTSHPLARESHPLRKCPNYTSSFLRATAIPHAVLAHVIPEQMPPFNDSEPWTPRGYTLHGTQVNKIRYRMKQDNPRAVYASFLIVCSKSAVHKDAVIRRKIARRIREAIKLIITRGAQPNETGSGISFAEKDIGEEKWLLPGHSYVVFAQLEAYRTPWPDLLKVIRDLLYNIKQKSRSMDRHSRPLTPSKTSATKPKSPLDSVHRRSLEPYKKPVGSSSPSPSLARTRPPSSPSSGRQFSTGPSQSKIQGPVGRHSDSEVLSASFGSTYLLPPENDYRSHRRRQMYRAEIVLGQHSFSPAFFHLFPDQIDTKSSLDMLPSVVHPTRPEVVKLGDNVPGSIPIHWVHDPSTSLTSAPIHMELGEASDDLAEGYVLYQPANDSSADPFDEEVCDILPLLDAATLLRYRIPHLPHHPGAGLEVRFRRNQHSYTSLDKTSESGNDMKQEFDRKMSQAVIQRRKQRRALRARWNTIDPAWLEKLKWREERRLENLYQIKFSDVEKYGLDLGRPNGRNEEVDMTDADVPWWKPRREDFGWDKVLDFEGKRDYTYRPLVPRPKWSERPPEGRDK</sequence>
<accession>G4T679</accession>
<feature type="compositionally biased region" description="Low complexity" evidence="1">
    <location>
        <begin position="290"/>
        <end position="313"/>
    </location>
</feature>
<dbReference type="AlphaFoldDB" id="G4T679"/>
<dbReference type="InParanoid" id="G4T679"/>
<evidence type="ECO:0000313" key="3">
    <source>
        <dbReference type="Proteomes" id="UP000007148"/>
    </source>
</evidence>
<dbReference type="InterPro" id="IPR014721">
    <property type="entry name" value="Ribsml_uS5_D2-typ_fold_subgr"/>
</dbReference>
<feature type="region of interest" description="Disordered" evidence="1">
    <location>
        <begin position="249"/>
        <end position="331"/>
    </location>
</feature>
<gene>
    <name evidence="2" type="ORF">PIIN_00603</name>
</gene>
<organism evidence="2 3">
    <name type="scientific">Serendipita indica (strain DSM 11827)</name>
    <name type="common">Root endophyte fungus</name>
    <name type="synonym">Piriformospora indica</name>
    <dbReference type="NCBI Taxonomy" id="1109443"/>
    <lineage>
        <taxon>Eukaryota</taxon>
        <taxon>Fungi</taxon>
        <taxon>Dikarya</taxon>
        <taxon>Basidiomycota</taxon>
        <taxon>Agaricomycotina</taxon>
        <taxon>Agaricomycetes</taxon>
        <taxon>Sebacinales</taxon>
        <taxon>Serendipitaceae</taxon>
        <taxon>Serendipita</taxon>
    </lineage>
</organism>
<dbReference type="OrthoDB" id="3265918at2759"/>
<evidence type="ECO:0000256" key="1">
    <source>
        <dbReference type="SAM" id="MobiDB-lite"/>
    </source>
</evidence>
<feature type="compositionally biased region" description="Basic and acidic residues" evidence="1">
    <location>
        <begin position="275"/>
        <end position="285"/>
    </location>
</feature>
<dbReference type="Gene3D" id="3.30.230.10">
    <property type="match status" value="1"/>
</dbReference>
<name>G4T679_SERID</name>